<gene>
    <name evidence="1" type="ORF">EDD62_0177</name>
</gene>
<evidence type="ECO:0000313" key="2">
    <source>
        <dbReference type="Proteomes" id="UP000277108"/>
    </source>
</evidence>
<dbReference type="Pfam" id="PF11256">
    <property type="entry name" value="SAV0927-like"/>
    <property type="match status" value="1"/>
</dbReference>
<evidence type="ECO:0000313" key="1">
    <source>
        <dbReference type="EMBL" id="RPF57556.1"/>
    </source>
</evidence>
<comment type="caution">
    <text evidence="1">The sequence shown here is derived from an EMBL/GenBank/DDBJ whole genome shotgun (WGS) entry which is preliminary data.</text>
</comment>
<dbReference type="RefSeq" id="WP_123807768.1">
    <property type="nucleotide sequence ID" value="NZ_RKRK01000002.1"/>
</dbReference>
<protein>
    <submittedName>
        <fullName evidence="1">DUF3055 family protein</fullName>
    </submittedName>
</protein>
<dbReference type="OrthoDB" id="2381902at2"/>
<proteinExistence type="predicted"/>
<organism evidence="1 2">
    <name type="scientific">Abyssicoccus albus</name>
    <dbReference type="NCBI Taxonomy" id="1817405"/>
    <lineage>
        <taxon>Bacteria</taxon>
        <taxon>Bacillati</taxon>
        <taxon>Bacillota</taxon>
        <taxon>Bacilli</taxon>
        <taxon>Bacillales</taxon>
        <taxon>Abyssicoccaceae</taxon>
    </lineage>
</organism>
<accession>A0A3N5BIA3</accession>
<name>A0A3N5BIA3_9BACL</name>
<dbReference type="Proteomes" id="UP000277108">
    <property type="component" value="Unassembled WGS sequence"/>
</dbReference>
<dbReference type="InterPro" id="IPR021415">
    <property type="entry name" value="SAV0927-like"/>
</dbReference>
<reference evidence="1 2" key="1">
    <citation type="submission" date="2018-11" db="EMBL/GenBank/DDBJ databases">
        <title>Genomic Encyclopedia of Type Strains, Phase IV (KMG-IV): sequencing the most valuable type-strain genomes for metagenomic binning, comparative biology and taxonomic classification.</title>
        <authorList>
            <person name="Goeker M."/>
        </authorList>
    </citation>
    <scope>NUCLEOTIDE SEQUENCE [LARGE SCALE GENOMIC DNA]</scope>
    <source>
        <strain evidence="1 2">DSM 29158</strain>
    </source>
</reference>
<keyword evidence="2" id="KW-1185">Reference proteome</keyword>
<dbReference type="EMBL" id="RKRK01000002">
    <property type="protein sequence ID" value="RPF57556.1"/>
    <property type="molecule type" value="Genomic_DNA"/>
</dbReference>
<dbReference type="AlphaFoldDB" id="A0A3N5BIA3"/>
<sequence length="88" mass="10392">MIDFYLYDDSEDANIRFTSFVGDESRYDLALLQTNRHFGKTIVMNMQNNKFSIMGRDDLNEPGYIEYSLGVNENEAKEVYEFLSEYIH</sequence>